<dbReference type="InterPro" id="IPR038056">
    <property type="entry name" value="YjbR-like_sf"/>
</dbReference>
<proteinExistence type="predicted"/>
<dbReference type="AlphaFoldDB" id="A0AAV5N0H0"/>
<sequence length="223" mass="25544">MTDIDALFKRRKLNAARLPPFGFVKNKNGYTYSTHLIDGQFDMTVTVTKEGLVSTELVDTSTGESYVLHRISSATGAFVGRVREEHDQVLVAIANACFEPDVFKSEGAKRIIKYIREKYQDELEFLWPRFPDNAIFRRQDSAKWYAALLTVQKGKLGLSGDDPIEIIDLRMKPEDVNGRVDNNRYFPGFHMNKKHWVTICLDDSVPLEEIFCRIDESYALAVK</sequence>
<dbReference type="Gene3D" id="3.90.1150.30">
    <property type="match status" value="1"/>
</dbReference>
<dbReference type="PANTHER" id="PTHR35145">
    <property type="entry name" value="CYTOPLASMIC PROTEIN-RELATED"/>
    <property type="match status" value="1"/>
</dbReference>
<dbReference type="RefSeq" id="WP_027273092.1">
    <property type="nucleotide sequence ID" value="NZ_BRLH01000001.1"/>
</dbReference>
<evidence type="ECO:0008006" key="3">
    <source>
        <dbReference type="Google" id="ProtNLM"/>
    </source>
</evidence>
<protein>
    <recommendedName>
        <fullName evidence="3">MmcQ/YjbR family DNA-binding protein</fullName>
    </recommendedName>
</protein>
<dbReference type="InterPro" id="IPR058532">
    <property type="entry name" value="YjbR/MT2646/Rv2570-like"/>
</dbReference>
<gene>
    <name evidence="1" type="ORF">SOASR030_06510</name>
</gene>
<evidence type="ECO:0000313" key="2">
    <source>
        <dbReference type="Proteomes" id="UP001058124"/>
    </source>
</evidence>
<dbReference type="InterPro" id="IPR007351">
    <property type="entry name" value="YjbR"/>
</dbReference>
<accession>A0AAV5N0H0</accession>
<organism evidence="1 2">
    <name type="scientific">Leminorella grimontii</name>
    <dbReference type="NCBI Taxonomy" id="82981"/>
    <lineage>
        <taxon>Bacteria</taxon>
        <taxon>Pseudomonadati</taxon>
        <taxon>Pseudomonadota</taxon>
        <taxon>Gammaproteobacteria</taxon>
        <taxon>Enterobacterales</taxon>
        <taxon>Budviciaceae</taxon>
        <taxon>Leminorella</taxon>
    </lineage>
</organism>
<dbReference type="Pfam" id="PF04237">
    <property type="entry name" value="YjbR"/>
    <property type="match status" value="1"/>
</dbReference>
<evidence type="ECO:0000313" key="1">
    <source>
        <dbReference type="EMBL" id="GKX54539.1"/>
    </source>
</evidence>
<dbReference type="EMBL" id="BRLH01000001">
    <property type="protein sequence ID" value="GKX54539.1"/>
    <property type="molecule type" value="Genomic_DNA"/>
</dbReference>
<dbReference type="PANTHER" id="PTHR35145:SF1">
    <property type="entry name" value="CYTOPLASMIC PROTEIN"/>
    <property type="match status" value="1"/>
</dbReference>
<comment type="caution">
    <text evidence="1">The sequence shown here is derived from an EMBL/GenBank/DDBJ whole genome shotgun (WGS) entry which is preliminary data.</text>
</comment>
<name>A0AAV5N0H0_9GAMM</name>
<dbReference type="Proteomes" id="UP001058124">
    <property type="component" value="Unassembled WGS sequence"/>
</dbReference>
<keyword evidence="2" id="KW-1185">Reference proteome</keyword>
<reference evidence="1" key="1">
    <citation type="submission" date="2022-06" db="EMBL/GenBank/DDBJ databases">
        <title>Draft genome sequences of Leminorella grimontii str. JCM5902.</title>
        <authorList>
            <person name="Wakabayashi Y."/>
            <person name="Kojima K."/>
        </authorList>
    </citation>
    <scope>NUCLEOTIDE SEQUENCE</scope>
    <source>
        <strain evidence="1">JCM 5902</strain>
    </source>
</reference>
<dbReference type="SUPFAM" id="SSF142906">
    <property type="entry name" value="YjbR-like"/>
    <property type="match status" value="1"/>
</dbReference>